<reference evidence="2" key="1">
    <citation type="submission" date="2018-12" db="EMBL/GenBank/DDBJ databases">
        <title>Singled stranded DNA viruses identified in blackflies (Austrosimulium ungulatum) sampled in New Zealand.</title>
        <authorList>
            <person name="Kraberger S."/>
            <person name="Fontenele R.S."/>
            <person name="Schmidlin K."/>
            <person name="Walters M."/>
            <person name="Varsani A."/>
        </authorList>
    </citation>
    <scope>NUCLEOTIDE SEQUENCE [LARGE SCALE GENOMIC DNA]</scope>
    <source>
        <strain evidence="2">139</strain>
    </source>
</reference>
<proteinExistence type="predicted"/>
<dbReference type="EMBL" id="MK249200">
    <property type="protein sequence ID" value="QCQ84970.1"/>
    <property type="molecule type" value="Genomic_DNA"/>
</dbReference>
<protein>
    <submittedName>
        <fullName evidence="2">DNA pilot protein</fullName>
    </submittedName>
</protein>
<evidence type="ECO:0000256" key="1">
    <source>
        <dbReference type="SAM" id="MobiDB-lite"/>
    </source>
</evidence>
<organism evidence="2">
    <name type="scientific">Blackfly microvirus SF02</name>
    <dbReference type="NCBI Taxonomy" id="2576452"/>
    <lineage>
        <taxon>Viruses</taxon>
        <taxon>Monodnaviria</taxon>
        <taxon>Sangervirae</taxon>
        <taxon>Phixviricota</taxon>
        <taxon>Malgrandaviricetes</taxon>
        <taxon>Petitvirales</taxon>
        <taxon>Microviridae</taxon>
        <taxon>Microvirus</taxon>
    </lineage>
</organism>
<accession>A0A4P8PQ28</accession>
<feature type="compositionally biased region" description="Low complexity" evidence="1">
    <location>
        <begin position="138"/>
        <end position="170"/>
    </location>
</feature>
<dbReference type="Proteomes" id="UP000324278">
    <property type="component" value="Segment"/>
</dbReference>
<feature type="region of interest" description="Disordered" evidence="1">
    <location>
        <begin position="135"/>
        <end position="174"/>
    </location>
</feature>
<sequence length="336" mass="34929">MDITGGLLGGLVSGVGSLIGGANANAQSAKNVQQQALYNSYAMAQANTYNVENADTAWDRSQQAATTAWDRSQQAADTSWQQGTQAATTAFDRTKSLIDNQQAYETNMSNTAYQRQTADMKAAGLNPILAAGGGGGASTPTISAGGVQTASGGQASGPSASPSSPTLGALGVSQAQSRDVLSPAVSNALQGFRLSSEVQQIQTQTDKTREEYRTQKNLTDKSAGEAAAAQLQPDLVAAQIEATKKGGSASSARAVKDLTDADQTKTFGNGGLLNSSTYGQPFRNLINSTPDYRYKPAGPDGKIGGTSQVYGSLYDNAKNVVKNNSNWLKFLSMPYN</sequence>
<evidence type="ECO:0000313" key="2">
    <source>
        <dbReference type="EMBL" id="QCQ84970.1"/>
    </source>
</evidence>
<name>A0A4P8PQ28_9VIRU</name>